<organism evidence="1 2">
    <name type="scientific">Arcticibacter svalbardensis MN12-7</name>
    <dbReference type="NCBI Taxonomy" id="1150600"/>
    <lineage>
        <taxon>Bacteria</taxon>
        <taxon>Pseudomonadati</taxon>
        <taxon>Bacteroidota</taxon>
        <taxon>Sphingobacteriia</taxon>
        <taxon>Sphingobacteriales</taxon>
        <taxon>Sphingobacteriaceae</taxon>
        <taxon>Arcticibacter</taxon>
    </lineage>
</organism>
<reference evidence="1 2" key="1">
    <citation type="journal article" date="2013" name="Genome Announc.">
        <title>Draft Genome Sequence of Arcticibacter svalbardensis Strain MN12-7T, a Member of the Family Sphingobacteriaceae Isolated from an Arctic Soil Sample.</title>
        <authorList>
            <person name="Shivaji S."/>
            <person name="Ara S."/>
            <person name="Prasad S."/>
            <person name="Manasa B.P."/>
            <person name="Begum Z."/>
            <person name="Singh A."/>
            <person name="Kumar Pinnaka A."/>
        </authorList>
    </citation>
    <scope>NUCLEOTIDE SEQUENCE [LARGE SCALE GENOMIC DNA]</scope>
    <source>
        <strain evidence="1 2">MN12-7</strain>
    </source>
</reference>
<accession>R9GYS6</accession>
<dbReference type="Proteomes" id="UP000014174">
    <property type="component" value="Unassembled WGS sequence"/>
</dbReference>
<gene>
    <name evidence="1" type="ORF">ADIARSV_0177</name>
</gene>
<protein>
    <submittedName>
        <fullName evidence="1">Uncharacterized protein</fullName>
    </submittedName>
</protein>
<keyword evidence="2" id="KW-1185">Reference proteome</keyword>
<dbReference type="AlphaFoldDB" id="R9GYS6"/>
<evidence type="ECO:0000313" key="2">
    <source>
        <dbReference type="Proteomes" id="UP000014174"/>
    </source>
</evidence>
<proteinExistence type="predicted"/>
<dbReference type="EMBL" id="AQPN01000006">
    <property type="protein sequence ID" value="EOR96630.1"/>
    <property type="molecule type" value="Genomic_DNA"/>
</dbReference>
<comment type="caution">
    <text evidence="1">The sequence shown here is derived from an EMBL/GenBank/DDBJ whole genome shotgun (WGS) entry which is preliminary data.</text>
</comment>
<sequence>MIISKKEKDRSGLIGRDLVCSVAVPSGATINDQKTSVS</sequence>
<name>R9GYS6_9SPHI</name>
<evidence type="ECO:0000313" key="1">
    <source>
        <dbReference type="EMBL" id="EOR96630.1"/>
    </source>
</evidence>